<evidence type="ECO:0000256" key="2">
    <source>
        <dbReference type="ARBA" id="ARBA00022963"/>
    </source>
</evidence>
<dbReference type="InterPro" id="IPR029058">
    <property type="entry name" value="AB_hydrolase_fold"/>
</dbReference>
<evidence type="ECO:0000313" key="5">
    <source>
        <dbReference type="EMBL" id="PNE40962.1"/>
    </source>
</evidence>
<protein>
    <submittedName>
        <fullName evidence="5">Acetylhydrolase</fullName>
    </submittedName>
</protein>
<feature type="region of interest" description="Disordered" evidence="4">
    <location>
        <begin position="39"/>
        <end position="60"/>
    </location>
</feature>
<dbReference type="Pfam" id="PF03403">
    <property type="entry name" value="PAF-AH_p_II"/>
    <property type="match status" value="1"/>
</dbReference>
<reference evidence="6" key="1">
    <citation type="submission" date="2015-09" db="EMBL/GenBank/DDBJ databases">
        <authorList>
            <person name="Graham D.E."/>
            <person name="Mahan K.M."/>
            <person name="Klingeman D.M."/>
            <person name="Fida T."/>
            <person name="Giannone R.J."/>
            <person name="Hettich R.L."/>
            <person name="Parry R.J."/>
            <person name="Spain J.C."/>
        </authorList>
    </citation>
    <scope>NUCLEOTIDE SEQUENCE [LARGE SCALE GENOMIC DNA]</scope>
    <source>
        <strain evidence="6">JCM 4701</strain>
    </source>
</reference>
<evidence type="ECO:0000256" key="4">
    <source>
        <dbReference type="SAM" id="MobiDB-lite"/>
    </source>
</evidence>
<evidence type="ECO:0000256" key="1">
    <source>
        <dbReference type="ARBA" id="ARBA00022801"/>
    </source>
</evidence>
<dbReference type="GO" id="GO:0016042">
    <property type="term" value="P:lipid catabolic process"/>
    <property type="evidence" value="ECO:0007669"/>
    <property type="project" value="UniProtKB-KW"/>
</dbReference>
<dbReference type="Proteomes" id="UP000236047">
    <property type="component" value="Unassembled WGS sequence"/>
</dbReference>
<gene>
    <name evidence="5" type="ORF">AOB60_09410</name>
</gene>
<proteinExistence type="predicted"/>
<feature type="compositionally biased region" description="Basic and acidic residues" evidence="4">
    <location>
        <begin position="49"/>
        <end position="60"/>
    </location>
</feature>
<dbReference type="PANTHER" id="PTHR10272">
    <property type="entry name" value="PLATELET-ACTIVATING FACTOR ACETYLHYDROLASE"/>
    <property type="match status" value="1"/>
</dbReference>
<dbReference type="EMBL" id="LJSN01000002">
    <property type="protein sequence ID" value="PNE40962.1"/>
    <property type="molecule type" value="Genomic_DNA"/>
</dbReference>
<evidence type="ECO:0000313" key="6">
    <source>
        <dbReference type="Proteomes" id="UP000236047"/>
    </source>
</evidence>
<name>A0A2N8PIV0_STRNR</name>
<organism evidence="5 6">
    <name type="scientific">Streptomyces noursei</name>
    <name type="common">Streptomyces albulus</name>
    <dbReference type="NCBI Taxonomy" id="1971"/>
    <lineage>
        <taxon>Bacteria</taxon>
        <taxon>Bacillati</taxon>
        <taxon>Actinomycetota</taxon>
        <taxon>Actinomycetes</taxon>
        <taxon>Kitasatosporales</taxon>
        <taxon>Streptomycetaceae</taxon>
        <taxon>Streptomyces</taxon>
    </lineage>
</organism>
<feature type="compositionally biased region" description="Basic and acidic residues" evidence="4">
    <location>
        <begin position="1"/>
        <end position="10"/>
    </location>
</feature>
<dbReference type="Gene3D" id="3.40.50.1820">
    <property type="entry name" value="alpha/beta hydrolase"/>
    <property type="match status" value="1"/>
</dbReference>
<dbReference type="SUPFAM" id="SSF53474">
    <property type="entry name" value="alpha/beta-Hydrolases"/>
    <property type="match status" value="1"/>
</dbReference>
<keyword evidence="1 5" id="KW-0378">Hydrolase</keyword>
<dbReference type="GO" id="GO:0003847">
    <property type="term" value="F:1-alkyl-2-acetylglycerophosphocholine esterase activity"/>
    <property type="evidence" value="ECO:0007669"/>
    <property type="project" value="TreeGrafter"/>
</dbReference>
<feature type="region of interest" description="Disordered" evidence="4">
    <location>
        <begin position="1"/>
        <end position="21"/>
    </location>
</feature>
<comment type="caution">
    <text evidence="5">The sequence shown here is derived from an EMBL/GenBank/DDBJ whole genome shotgun (WGS) entry which is preliminary data.</text>
</comment>
<accession>A0A2N8PIV0</accession>
<dbReference type="InterPro" id="IPR006311">
    <property type="entry name" value="TAT_signal"/>
</dbReference>
<dbReference type="PANTHER" id="PTHR10272:SF0">
    <property type="entry name" value="PLATELET-ACTIVATING FACTOR ACETYLHYDROLASE"/>
    <property type="match status" value="1"/>
</dbReference>
<keyword evidence="6" id="KW-1185">Reference proteome</keyword>
<keyword evidence="3" id="KW-0443">Lipid metabolism</keyword>
<keyword evidence="2" id="KW-0442">Lipid degradation</keyword>
<evidence type="ECO:0000256" key="3">
    <source>
        <dbReference type="ARBA" id="ARBA00023098"/>
    </source>
</evidence>
<sequence length="434" mass="45457">MSVRRGEERANAGGGGVARRTVTRSAVMLAAGALLGGGAVGTARAGQSEPERAQSERERARAWVTPRLPAPSGPHPIGATTLYLVDPDRSDPWEPGIGVRELMLTVVYPARAVPGRPVARQMTEAAAALFAQIDAAVHHLPTSGVNWAAITTHAHLDAPAREVPGPVILYSPGGGDPRTLGTGLAEELASHGAVVVALDHPGDASEVDFPVTRPGRPDRVRTTVLRADPRNDPGLFRTMIGTRIADIRFVLGQLAVLAAGGNPDAAGRALPPGLGRALDLRRTGVYGHSAGGTAAAQALFEDPRIRAAADLEGYLDHPGPAPGRPGELFPVARYGVDRPLLLLGSAGFPHRGELARSWSAVRARSGGRVHRAEIAGAAHWVFTDYAALAPQLQAAGLMAADDRRALVGPIGPAESVPLVRGWVRSFFARQLPRR</sequence>
<dbReference type="RefSeq" id="WP_180990108.1">
    <property type="nucleotide sequence ID" value="NZ_LJSN01000002.1"/>
</dbReference>
<dbReference type="AlphaFoldDB" id="A0A2N8PIV0"/>
<dbReference type="PROSITE" id="PS51318">
    <property type="entry name" value="TAT"/>
    <property type="match status" value="1"/>
</dbReference>